<dbReference type="InterPro" id="IPR024983">
    <property type="entry name" value="CHAT_dom"/>
</dbReference>
<dbReference type="SUPFAM" id="SSF48452">
    <property type="entry name" value="TPR-like"/>
    <property type="match status" value="2"/>
</dbReference>
<gene>
    <name evidence="4" type="ORF">CP975_02740</name>
</gene>
<evidence type="ECO:0000313" key="4">
    <source>
        <dbReference type="EMBL" id="QEV16565.1"/>
    </source>
</evidence>
<dbReference type="InterPro" id="IPR026000">
    <property type="entry name" value="Apc5_dom"/>
</dbReference>
<dbReference type="Pfam" id="PF12770">
    <property type="entry name" value="CHAT"/>
    <property type="match status" value="1"/>
</dbReference>
<protein>
    <submittedName>
        <fullName evidence="4">CHAT domain-containing protein</fullName>
    </submittedName>
</protein>
<proteinExistence type="predicted"/>
<organism evidence="4 5">
    <name type="scientific">Streptomyces alboniger</name>
    <dbReference type="NCBI Taxonomy" id="132473"/>
    <lineage>
        <taxon>Bacteria</taxon>
        <taxon>Bacillati</taxon>
        <taxon>Actinomycetota</taxon>
        <taxon>Actinomycetes</taxon>
        <taxon>Kitasatosporales</taxon>
        <taxon>Streptomycetaceae</taxon>
        <taxon>Streptomyces</taxon>
        <taxon>Streptomyces aurantiacus group</taxon>
    </lineage>
</organism>
<keyword evidence="5" id="KW-1185">Reference proteome</keyword>
<dbReference type="Pfam" id="PF12862">
    <property type="entry name" value="ANAPC5"/>
    <property type="match status" value="1"/>
</dbReference>
<feature type="domain" description="CHAT" evidence="2">
    <location>
        <begin position="962"/>
        <end position="1230"/>
    </location>
</feature>
<dbReference type="EMBL" id="CP023695">
    <property type="protein sequence ID" value="QEV16565.1"/>
    <property type="molecule type" value="Genomic_DNA"/>
</dbReference>
<dbReference type="KEGG" id="salw:CP975_02740"/>
<dbReference type="InterPro" id="IPR019734">
    <property type="entry name" value="TPR_rpt"/>
</dbReference>
<dbReference type="PROSITE" id="PS50005">
    <property type="entry name" value="TPR"/>
    <property type="match status" value="1"/>
</dbReference>
<dbReference type="AlphaFoldDB" id="A0A5J6HHL3"/>
<accession>A0A5J6HHL3</accession>
<sequence length="1232" mass="134898">MSDEFSELVRAVLAARGPEEWNDTLERFGAQLMADPLLRQRLAALIPKIHGLGREDEARTLQRWCDEMTSHHVGVERFGQALQEAVDDADIDRVLVNHRSYVTPQLVDDTLTEIRRLLSDEAPIPLGIAVPGVRRLLGVSLRVAVFLQDEGLEARCRLESCRLAFALRQPETAAEELRAAAHLWRSVGNMFELGRCLSLVGDAMVRLDRKDEALTAFKEAVEVLREAGEGADALLGPTYQDIATLLSARGDMDQALEFFDMAIRHRLDAGQVERALPLLPLVLSNYAARGDTGRALPHAEILIDLLPSKIPSNEVIVSDLITLSRACPATKVSDALAEGAFLSADRSVGPRGDRAEPGELTMPSAGGIRYEEYIDREALAEAERWCAVADRAHALAPTAEGSAALDLLGAHLGVLTGNVDGAADQARAALRHFERLNLRAETASALSALAQAENMRGRPEAAVAACDRALRHTGPDSQLGRRPTWLITRAESQLLLGKPEQALESLREAIRLCEGETSREQQVDCGSAHHMLGMSYAYLGDVQAALINHHQAGAYCQLLGHRRGEAATLHALGVLLGRLGQGRFGKPRVEDLVALQQTFVSMDPAFASTPIDGWISITATRLLQRAERTYQEINDELGRTKVMTDLANFLPSDENPRRITILTEVLTRKKAIGDKLGTAVVLANLGSLHHALGRQDEAAQAFEDSLRVSHAAEFFESAADTSYKLGLLRQEQNHPAVAEACYSESVRMIEAARFDVPLTDRYRVNFVRDKARPYGRLIDVLVSRESYDEAFELAQRAKSRALLEMAGTTTLQPVAPRTGRFAELLSEEEDCLSRLRADRYRGSPLAPGPSRATTTTTTSVRNRLDAVYAEMTAFDPDYVSLRRGTPSTVAELRTWLAAQRRPVLLVDYFLSDERLTLFLLRAEWDSVRVATPPMTPEQLREGCRDFQRQVVDDHNAGSASWTRLSTSLTAPLAPHLRSGDLVYLAPHGILHGLPLHALPCGSTQALAAAHPVAYTPTAGLLPLVQNPAKGTGKLESCAAFGVVFEQEAREVAGLFDAEAIVSDVLRVDDIPQLCRGKDICHFSCHGYFNSVDPLSSGLLLADEGPRCAYGPAATVMTARHIMDMELRAELVCLSACQSALSEVSTGDELVGLIRAVLYAGASSIVASLWSVDAETTREMMTVFYRRLRDHYRHTGTIDKASALQQAQQEMICQAGARSSFQWAPFVLIGDWR</sequence>
<dbReference type="Pfam" id="PF13374">
    <property type="entry name" value="TPR_10"/>
    <property type="match status" value="1"/>
</dbReference>
<reference evidence="4 5" key="1">
    <citation type="submission" date="2017-09" db="EMBL/GenBank/DDBJ databases">
        <authorList>
            <person name="Lee N."/>
            <person name="Cho B.-K."/>
        </authorList>
    </citation>
    <scope>NUCLEOTIDE SEQUENCE [LARGE SCALE GENOMIC DNA]</scope>
    <source>
        <strain evidence="4 5">ATCC 12461</strain>
    </source>
</reference>
<evidence type="ECO:0000313" key="5">
    <source>
        <dbReference type="Proteomes" id="UP000326553"/>
    </source>
</evidence>
<name>A0A5J6HHL3_STRAD</name>
<dbReference type="Pfam" id="PF13424">
    <property type="entry name" value="TPR_12"/>
    <property type="match status" value="1"/>
</dbReference>
<evidence type="ECO:0000259" key="3">
    <source>
        <dbReference type="Pfam" id="PF12862"/>
    </source>
</evidence>
<dbReference type="PANTHER" id="PTHR10098:SF108">
    <property type="entry name" value="TETRATRICOPEPTIDE REPEAT PROTEIN 28"/>
    <property type="match status" value="1"/>
</dbReference>
<dbReference type="Gene3D" id="1.25.40.10">
    <property type="entry name" value="Tetratricopeptide repeat domain"/>
    <property type="match status" value="3"/>
</dbReference>
<dbReference type="PANTHER" id="PTHR10098">
    <property type="entry name" value="RAPSYN-RELATED"/>
    <property type="match status" value="1"/>
</dbReference>
<dbReference type="Proteomes" id="UP000326553">
    <property type="component" value="Chromosome"/>
</dbReference>
<evidence type="ECO:0000259" key="2">
    <source>
        <dbReference type="Pfam" id="PF12770"/>
    </source>
</evidence>
<feature type="domain" description="Anaphase-promoting complex subunit 5" evidence="3">
    <location>
        <begin position="486"/>
        <end position="513"/>
    </location>
</feature>
<feature type="repeat" description="TPR" evidence="1">
    <location>
        <begin position="679"/>
        <end position="712"/>
    </location>
</feature>
<keyword evidence="1" id="KW-0802">TPR repeat</keyword>
<evidence type="ECO:0000256" key="1">
    <source>
        <dbReference type="PROSITE-ProRule" id="PRU00339"/>
    </source>
</evidence>
<dbReference type="InterPro" id="IPR011990">
    <property type="entry name" value="TPR-like_helical_dom_sf"/>
</dbReference>
<dbReference type="SMART" id="SM00028">
    <property type="entry name" value="TPR"/>
    <property type="match status" value="7"/>
</dbReference>